<gene>
    <name evidence="2" type="ORF">I2501_31415</name>
</gene>
<protein>
    <recommendedName>
        <fullName evidence="4">WXG100 family type VII secretion target</fullName>
    </recommendedName>
</protein>
<comment type="caution">
    <text evidence="2">The sequence shown here is derived from an EMBL/GenBank/DDBJ whole genome shotgun (WGS) entry which is preliminary data.</text>
</comment>
<organism evidence="2 3">
    <name type="scientific">Streptacidiphilus fuscans</name>
    <dbReference type="NCBI Taxonomy" id="2789292"/>
    <lineage>
        <taxon>Bacteria</taxon>
        <taxon>Bacillati</taxon>
        <taxon>Actinomycetota</taxon>
        <taxon>Actinomycetes</taxon>
        <taxon>Kitasatosporales</taxon>
        <taxon>Streptomycetaceae</taxon>
        <taxon>Streptacidiphilus</taxon>
    </lineage>
</organism>
<feature type="compositionally biased region" description="Polar residues" evidence="1">
    <location>
        <begin position="105"/>
        <end position="125"/>
    </location>
</feature>
<proteinExistence type="predicted"/>
<feature type="region of interest" description="Disordered" evidence="1">
    <location>
        <begin position="101"/>
        <end position="125"/>
    </location>
</feature>
<evidence type="ECO:0000313" key="2">
    <source>
        <dbReference type="EMBL" id="MBF9072535.1"/>
    </source>
</evidence>
<dbReference type="RefSeq" id="WP_196197713.1">
    <property type="nucleotide sequence ID" value="NZ_JADPRT010000017.1"/>
</dbReference>
<dbReference type="EMBL" id="JADPRT010000017">
    <property type="protein sequence ID" value="MBF9072535.1"/>
    <property type="molecule type" value="Genomic_DNA"/>
</dbReference>
<reference evidence="2" key="1">
    <citation type="submission" date="2020-11" db="EMBL/GenBank/DDBJ databases">
        <title>Isolation and identification of active actinomycetes.</title>
        <authorList>
            <person name="Yu B."/>
        </authorList>
    </citation>
    <scope>NUCLEOTIDE SEQUENCE</scope>
    <source>
        <strain evidence="2">NEAU-YB345</strain>
    </source>
</reference>
<name>A0A931B7B1_9ACTN</name>
<accession>A0A931B7B1</accession>
<dbReference type="InterPro" id="IPR036689">
    <property type="entry name" value="ESAT-6-like_sf"/>
</dbReference>
<evidence type="ECO:0000313" key="3">
    <source>
        <dbReference type="Proteomes" id="UP000657385"/>
    </source>
</evidence>
<dbReference type="Proteomes" id="UP000657385">
    <property type="component" value="Unassembled WGS sequence"/>
</dbReference>
<evidence type="ECO:0000256" key="1">
    <source>
        <dbReference type="SAM" id="MobiDB-lite"/>
    </source>
</evidence>
<sequence length="125" mass="13580">MGNESFEVNTEGLQNQLPYLRELAARFKGIGTELEAKLGSLGQPWGDDETGQQFLESYENPHQQILDGISQTGEVLDSTGDGIDTMAKNYRILEEENIAAARTLDTGSGNGSSDHTPTHPTTEKP</sequence>
<keyword evidence="3" id="KW-1185">Reference proteome</keyword>
<evidence type="ECO:0008006" key="4">
    <source>
        <dbReference type="Google" id="ProtNLM"/>
    </source>
</evidence>
<dbReference type="AlphaFoldDB" id="A0A931B7B1"/>
<dbReference type="Gene3D" id="1.10.287.1060">
    <property type="entry name" value="ESAT-6-like"/>
    <property type="match status" value="1"/>
</dbReference>
<dbReference type="SUPFAM" id="SSF140453">
    <property type="entry name" value="EsxAB dimer-like"/>
    <property type="match status" value="1"/>
</dbReference>